<dbReference type="InterPro" id="IPR030395">
    <property type="entry name" value="GP_PDE_dom"/>
</dbReference>
<dbReference type="Gene3D" id="3.20.20.190">
    <property type="entry name" value="Phosphatidylinositol (PI) phosphodiesterase"/>
    <property type="match status" value="1"/>
</dbReference>
<dbReference type="Pfam" id="PF03009">
    <property type="entry name" value="GDPD"/>
    <property type="match status" value="1"/>
</dbReference>
<evidence type="ECO:0000313" key="2">
    <source>
        <dbReference type="EMBL" id="HCW94211.1"/>
    </source>
</evidence>
<evidence type="ECO:0000259" key="1">
    <source>
        <dbReference type="PROSITE" id="PS51704"/>
    </source>
</evidence>
<protein>
    <recommendedName>
        <fullName evidence="1">GP-PDE domain-containing protein</fullName>
    </recommendedName>
</protein>
<dbReference type="PROSITE" id="PS51704">
    <property type="entry name" value="GP_PDE"/>
    <property type="match status" value="1"/>
</dbReference>
<reference evidence="2 3" key="1">
    <citation type="journal article" date="2018" name="Nat. Biotechnol.">
        <title>A standardized bacterial taxonomy based on genome phylogeny substantially revises the tree of life.</title>
        <authorList>
            <person name="Parks D.H."/>
            <person name="Chuvochina M."/>
            <person name="Waite D.W."/>
            <person name="Rinke C."/>
            <person name="Skarshewski A."/>
            <person name="Chaumeil P.A."/>
            <person name="Hugenholtz P."/>
        </authorList>
    </citation>
    <scope>NUCLEOTIDE SEQUENCE [LARGE SCALE GENOMIC DNA]</scope>
    <source>
        <strain evidence="2">UBA8672</strain>
    </source>
</reference>
<proteinExistence type="predicted"/>
<dbReference type="EMBL" id="DPPF01000236">
    <property type="protein sequence ID" value="HCW94211.1"/>
    <property type="molecule type" value="Genomic_DNA"/>
</dbReference>
<gene>
    <name evidence="2" type="ORF">DHM44_11085</name>
</gene>
<accession>A0A3D5QEE7</accession>
<dbReference type="Proteomes" id="UP000262325">
    <property type="component" value="Unassembled WGS sequence"/>
</dbReference>
<dbReference type="PANTHER" id="PTHR46211">
    <property type="entry name" value="GLYCEROPHOSPHORYL DIESTER PHOSPHODIESTERASE"/>
    <property type="match status" value="1"/>
</dbReference>
<dbReference type="GO" id="GO:0008081">
    <property type="term" value="F:phosphoric diester hydrolase activity"/>
    <property type="evidence" value="ECO:0007669"/>
    <property type="project" value="InterPro"/>
</dbReference>
<evidence type="ECO:0000313" key="3">
    <source>
        <dbReference type="Proteomes" id="UP000262325"/>
    </source>
</evidence>
<name>A0A3D5QEE7_FLESI</name>
<dbReference type="AlphaFoldDB" id="A0A3D5QEE7"/>
<dbReference type="InterPro" id="IPR017946">
    <property type="entry name" value="PLC-like_Pdiesterase_TIM-brl"/>
</dbReference>
<dbReference type="SUPFAM" id="SSF51695">
    <property type="entry name" value="PLC-like phosphodiesterases"/>
    <property type="match status" value="1"/>
</dbReference>
<sequence length="261" mass="29482">MKVPLLITVQIKRIIVKIIAHRGSNLKAPENTVSAVKQAWLDGADGVEVDIRLTADKNVVAFHDENTKRVTNAEYEINKYSFNFLRNLDCTLQKDSENISDKIPVIEEIVETTKDGKELFLEIKCGKEIIKPLKEKLAYIFPFDKKKLNIISFLPEVLVNIWSSFHEIKTYKLIDLDRNPNMNYLSAVNEAVKNGITGLGISGEFYRCRQMVILAKSAGLKTNVWTVDDTEAAVKYQEIGLDYLTTNKPVLMKKTLTMGGG</sequence>
<dbReference type="GO" id="GO:0006629">
    <property type="term" value="P:lipid metabolic process"/>
    <property type="evidence" value="ECO:0007669"/>
    <property type="project" value="InterPro"/>
</dbReference>
<dbReference type="PANTHER" id="PTHR46211:SF1">
    <property type="entry name" value="GLYCEROPHOSPHODIESTER PHOSPHODIESTERASE, CYTOPLASMIC"/>
    <property type="match status" value="1"/>
</dbReference>
<organism evidence="2 3">
    <name type="scientific">Flexistipes sinusarabici</name>
    <dbReference type="NCBI Taxonomy" id="2352"/>
    <lineage>
        <taxon>Bacteria</taxon>
        <taxon>Pseudomonadati</taxon>
        <taxon>Deferribacterota</taxon>
        <taxon>Deferribacteres</taxon>
        <taxon>Deferribacterales</taxon>
        <taxon>Flexistipitaceae</taxon>
        <taxon>Flexistipes</taxon>
    </lineage>
</organism>
<comment type="caution">
    <text evidence="2">The sequence shown here is derived from an EMBL/GenBank/DDBJ whole genome shotgun (WGS) entry which is preliminary data.</text>
</comment>
<feature type="domain" description="GP-PDE" evidence="1">
    <location>
        <begin position="16"/>
        <end position="256"/>
    </location>
</feature>